<feature type="chain" id="PRO_5047480150" evidence="1">
    <location>
        <begin position="25"/>
        <end position="192"/>
    </location>
</feature>
<dbReference type="InterPro" id="IPR012674">
    <property type="entry name" value="Calycin"/>
</dbReference>
<evidence type="ECO:0000313" key="2">
    <source>
        <dbReference type="EMBL" id="GMI58769.1"/>
    </source>
</evidence>
<keyword evidence="1" id="KW-0732">Signal</keyword>
<dbReference type="Gene3D" id="2.40.128.20">
    <property type="match status" value="1"/>
</dbReference>
<organism evidence="2 3">
    <name type="scientific">Tetraparma gracilis</name>
    <dbReference type="NCBI Taxonomy" id="2962635"/>
    <lineage>
        <taxon>Eukaryota</taxon>
        <taxon>Sar</taxon>
        <taxon>Stramenopiles</taxon>
        <taxon>Ochrophyta</taxon>
        <taxon>Bolidophyceae</taxon>
        <taxon>Parmales</taxon>
        <taxon>Triparmaceae</taxon>
        <taxon>Tetraparma</taxon>
    </lineage>
</organism>
<feature type="signal peptide" evidence="1">
    <location>
        <begin position="1"/>
        <end position="24"/>
    </location>
</feature>
<dbReference type="SUPFAM" id="SSF50814">
    <property type="entry name" value="Lipocalins"/>
    <property type="match status" value="1"/>
</dbReference>
<name>A0ABQ6NEK8_9STRA</name>
<dbReference type="Proteomes" id="UP001165060">
    <property type="component" value="Unassembled WGS sequence"/>
</dbReference>
<comment type="caution">
    <text evidence="2">The sequence shown here is derived from an EMBL/GenBank/DDBJ whole genome shotgun (WGS) entry which is preliminary data.</text>
</comment>
<protein>
    <submittedName>
        <fullName evidence="2">Uncharacterized protein</fullName>
    </submittedName>
</protein>
<evidence type="ECO:0000313" key="3">
    <source>
        <dbReference type="Proteomes" id="UP001165060"/>
    </source>
</evidence>
<gene>
    <name evidence="2" type="ORF">TeGR_g7807</name>
</gene>
<reference evidence="2 3" key="1">
    <citation type="journal article" date="2023" name="Commun. Biol.">
        <title>Genome analysis of Parmales, the sister group of diatoms, reveals the evolutionary specialization of diatoms from phago-mixotrophs to photoautotrophs.</title>
        <authorList>
            <person name="Ban H."/>
            <person name="Sato S."/>
            <person name="Yoshikawa S."/>
            <person name="Yamada K."/>
            <person name="Nakamura Y."/>
            <person name="Ichinomiya M."/>
            <person name="Sato N."/>
            <person name="Blanc-Mathieu R."/>
            <person name="Endo H."/>
            <person name="Kuwata A."/>
            <person name="Ogata H."/>
        </authorList>
    </citation>
    <scope>NUCLEOTIDE SEQUENCE [LARGE SCALE GENOMIC DNA]</scope>
</reference>
<proteinExistence type="predicted"/>
<accession>A0ABQ6NEK8</accession>
<dbReference type="EMBL" id="BRYB01006487">
    <property type="protein sequence ID" value="GMI58769.1"/>
    <property type="molecule type" value="Genomic_DNA"/>
</dbReference>
<sequence length="192" mass="20304">MPSLIPASLSILTLCLSAWAGAASCPDLEGMRSSLVNSSAFDPSLLKGLYYEQLYHDIAQVGASCQTLDVTDASADGLSMDFKVKYGPIPFTITELYAPGSSQGVYTKKADMPGGDLLQLPSVVVDVTEGEGGYDAFTIYSCLEIGGQAVRELVIATREPEAAKEDLESMVQVARDAGVDVDLDSLKPVKPC</sequence>
<keyword evidence="3" id="KW-1185">Reference proteome</keyword>
<evidence type="ECO:0000256" key="1">
    <source>
        <dbReference type="SAM" id="SignalP"/>
    </source>
</evidence>